<dbReference type="Pfam" id="PF00578">
    <property type="entry name" value="AhpC-TSA"/>
    <property type="match status" value="1"/>
</dbReference>
<dbReference type="GO" id="GO:0015036">
    <property type="term" value="F:disulfide oxidoreductase activity"/>
    <property type="evidence" value="ECO:0007669"/>
    <property type="project" value="UniProtKB-ARBA"/>
</dbReference>
<feature type="domain" description="Thioredoxin" evidence="2">
    <location>
        <begin position="26"/>
        <end position="167"/>
    </location>
</feature>
<keyword evidence="1" id="KW-0676">Redox-active center</keyword>
<dbReference type="PANTHER" id="PTHR42852:SF17">
    <property type="entry name" value="THIOREDOXIN-LIKE PROTEIN HI_1115"/>
    <property type="match status" value="1"/>
</dbReference>
<sequence length="172" mass="18625">MQYLAGIILAGVLALAGAPPVLADSLRTGAAAPAFTVTTLDGRVLSLASLQGKVVLLHFWATWCPPCQVEMPALERFYKQHHDEGLEIIAVSVEDRSDEAKVRAAAAAYTYPLALISNATVSGYGRIWRLPLTFVIDRAGVLRKSDWSGEQPITATSLDEYVLPYLKTPLTN</sequence>
<dbReference type="InterPro" id="IPR036249">
    <property type="entry name" value="Thioredoxin-like_sf"/>
</dbReference>
<dbReference type="RefSeq" id="WP_124703703.1">
    <property type="nucleotide sequence ID" value="NZ_BGOW01000003.1"/>
</dbReference>
<dbReference type="OrthoDB" id="9811352at2"/>
<comment type="caution">
    <text evidence="3">The sequence shown here is derived from an EMBL/GenBank/DDBJ whole genome shotgun (WGS) entry which is preliminary data.</text>
</comment>
<dbReference type="EMBL" id="BGOW01000003">
    <property type="protein sequence ID" value="GBL44871.1"/>
    <property type="molecule type" value="Genomic_DNA"/>
</dbReference>
<evidence type="ECO:0000313" key="3">
    <source>
        <dbReference type="EMBL" id="GBL44871.1"/>
    </source>
</evidence>
<dbReference type="Proteomes" id="UP000286806">
    <property type="component" value="Unassembled WGS sequence"/>
</dbReference>
<evidence type="ECO:0000313" key="4">
    <source>
        <dbReference type="Proteomes" id="UP000286806"/>
    </source>
</evidence>
<gene>
    <name evidence="3" type="ORF">SFMTTN_0672</name>
</gene>
<dbReference type="PANTHER" id="PTHR42852">
    <property type="entry name" value="THIOL:DISULFIDE INTERCHANGE PROTEIN DSBE"/>
    <property type="match status" value="1"/>
</dbReference>
<dbReference type="CDD" id="cd02966">
    <property type="entry name" value="TlpA_like_family"/>
    <property type="match status" value="1"/>
</dbReference>
<keyword evidence="4" id="KW-1185">Reference proteome</keyword>
<protein>
    <submittedName>
        <fullName evidence="3">Thiol:disulfide interchange protein</fullName>
    </submittedName>
</protein>
<reference evidence="3 4" key="1">
    <citation type="journal article" date="2019" name="Front. Microbiol.">
        <title>Genomes of Neutrophilic Sulfur-Oxidizing Chemolithoautotrophs Representing 9 Proteobacterial Species From 8 Genera.</title>
        <authorList>
            <person name="Watanabe T."/>
            <person name="Kojima H."/>
            <person name="Umezawa K."/>
            <person name="Hori C."/>
            <person name="Takasuka T.E."/>
            <person name="Kato Y."/>
            <person name="Fukui M."/>
        </authorList>
    </citation>
    <scope>NUCLEOTIDE SEQUENCE [LARGE SCALE GENOMIC DNA]</scope>
    <source>
        <strain evidence="3 4">TTN</strain>
    </source>
</reference>
<dbReference type="PROSITE" id="PS51352">
    <property type="entry name" value="THIOREDOXIN_2"/>
    <property type="match status" value="1"/>
</dbReference>
<dbReference type="InterPro" id="IPR013766">
    <property type="entry name" value="Thioredoxin_domain"/>
</dbReference>
<dbReference type="Gene3D" id="3.40.30.10">
    <property type="entry name" value="Glutaredoxin"/>
    <property type="match status" value="1"/>
</dbReference>
<dbReference type="InterPro" id="IPR050553">
    <property type="entry name" value="Thioredoxin_ResA/DsbE_sf"/>
</dbReference>
<organism evidence="3 4">
    <name type="scientific">Sulfuriferula multivorans</name>
    <dbReference type="NCBI Taxonomy" id="1559896"/>
    <lineage>
        <taxon>Bacteria</taxon>
        <taxon>Pseudomonadati</taxon>
        <taxon>Pseudomonadota</taxon>
        <taxon>Betaproteobacteria</taxon>
        <taxon>Nitrosomonadales</taxon>
        <taxon>Sulfuricellaceae</taxon>
        <taxon>Sulfuriferula</taxon>
    </lineage>
</organism>
<dbReference type="AlphaFoldDB" id="A0A401JB46"/>
<dbReference type="GO" id="GO:0016209">
    <property type="term" value="F:antioxidant activity"/>
    <property type="evidence" value="ECO:0007669"/>
    <property type="project" value="InterPro"/>
</dbReference>
<accession>A0A401JB46</accession>
<name>A0A401JB46_9PROT</name>
<dbReference type="SUPFAM" id="SSF52833">
    <property type="entry name" value="Thioredoxin-like"/>
    <property type="match status" value="1"/>
</dbReference>
<evidence type="ECO:0000259" key="2">
    <source>
        <dbReference type="PROSITE" id="PS51352"/>
    </source>
</evidence>
<dbReference type="InterPro" id="IPR017937">
    <property type="entry name" value="Thioredoxin_CS"/>
</dbReference>
<evidence type="ECO:0000256" key="1">
    <source>
        <dbReference type="ARBA" id="ARBA00023284"/>
    </source>
</evidence>
<dbReference type="PROSITE" id="PS00194">
    <property type="entry name" value="THIOREDOXIN_1"/>
    <property type="match status" value="1"/>
</dbReference>
<proteinExistence type="predicted"/>
<dbReference type="InterPro" id="IPR000866">
    <property type="entry name" value="AhpC/TSA"/>
</dbReference>